<dbReference type="EMBL" id="JXQV01000030">
    <property type="protein sequence ID" value="KIP99283.1"/>
    <property type="molecule type" value="Genomic_DNA"/>
</dbReference>
<dbReference type="InterPro" id="IPR040871">
    <property type="entry name" value="HopA1"/>
</dbReference>
<comment type="caution">
    <text evidence="1">The sequence shown here is derived from an EMBL/GenBank/DDBJ whole genome shotgun (WGS) entry which is preliminary data.</text>
</comment>
<protein>
    <submittedName>
        <fullName evidence="1">Uncharacterized protein</fullName>
    </submittedName>
</protein>
<sequence length="347" mass="37411">MRAFDRPLIAETARLPLSLQASLTTILGSIKIIGVSQFQIGKRDIVTLPPMAAAEQARPVTSRLSASLWPALYEAAYSRPFSPQAPAPLAAPADLDLLSQLRAAFPEGARWSAQWQVYKVEANGSVHVRKGDCCRHVFPGAFAAASHGPVQANANVSILLPMASSQMQSAFYHITGNSPHCDHDDAALARLYLNTRATSVVTLMARMAGLLNTYAVPFRAKTLLDPATYDRTDSTVFYLARRHLPFALSLLRDTLAEAAADLNPDVPLFSKRIADGVGGADDPGYGMSFGQTRTMLLADAIVSAWAIGDQSSQTRIEHLERRFVEESLSPNAPHLSAGNSDIYAIPA</sequence>
<evidence type="ECO:0000313" key="1">
    <source>
        <dbReference type="EMBL" id="KIP99283.1"/>
    </source>
</evidence>
<dbReference type="AlphaFoldDB" id="A0A0D0KIW5"/>
<evidence type="ECO:0000313" key="2">
    <source>
        <dbReference type="Proteomes" id="UP000035017"/>
    </source>
</evidence>
<reference evidence="1 2" key="1">
    <citation type="submission" date="2014-12" db="EMBL/GenBank/DDBJ databases">
        <title>16Stimator: statistical estimation of ribosomal gene copy numbers from draft genome assemblies.</title>
        <authorList>
            <person name="Perisin M.A."/>
            <person name="Vetter M."/>
            <person name="Gilbert J.A."/>
            <person name="Bergelson J."/>
        </authorList>
    </citation>
    <scope>NUCLEOTIDE SEQUENCE [LARGE SCALE GENOMIC DNA]</scope>
    <source>
        <strain evidence="1 2">MEJ076</strain>
    </source>
</reference>
<proteinExistence type="predicted"/>
<gene>
    <name evidence="1" type="ORF">RU07_21875</name>
</gene>
<dbReference type="OrthoDB" id="939976at2"/>
<dbReference type="Proteomes" id="UP000035017">
    <property type="component" value="Unassembled WGS sequence"/>
</dbReference>
<organism evidence="1 2">
    <name type="scientific">Agrobacterium tumefaciens</name>
    <dbReference type="NCBI Taxonomy" id="358"/>
    <lineage>
        <taxon>Bacteria</taxon>
        <taxon>Pseudomonadati</taxon>
        <taxon>Pseudomonadota</taxon>
        <taxon>Alphaproteobacteria</taxon>
        <taxon>Hyphomicrobiales</taxon>
        <taxon>Rhizobiaceae</taxon>
        <taxon>Rhizobium/Agrobacterium group</taxon>
        <taxon>Agrobacterium</taxon>
        <taxon>Agrobacterium tumefaciens complex</taxon>
    </lineage>
</organism>
<name>A0A0D0KIW5_AGRTU</name>
<accession>A0A0D0KIW5</accession>
<dbReference type="Pfam" id="PF17914">
    <property type="entry name" value="HopA1"/>
    <property type="match status" value="1"/>
</dbReference>